<dbReference type="EMBL" id="CAEZZU010000006">
    <property type="protein sequence ID" value="CAB4767980.1"/>
    <property type="molecule type" value="Genomic_DNA"/>
</dbReference>
<feature type="domain" description="FIST" evidence="6">
    <location>
        <begin position="36"/>
        <end position="227"/>
    </location>
</feature>
<reference evidence="8" key="1">
    <citation type="submission" date="2020-05" db="EMBL/GenBank/DDBJ databases">
        <authorList>
            <person name="Chiriac C."/>
            <person name="Salcher M."/>
            <person name="Ghai R."/>
            <person name="Kavagutti S V."/>
        </authorList>
    </citation>
    <scope>NUCLEOTIDE SEQUENCE</scope>
</reference>
<evidence type="ECO:0000256" key="2">
    <source>
        <dbReference type="ARBA" id="ARBA00022475"/>
    </source>
</evidence>
<dbReference type="InterPro" id="IPR019494">
    <property type="entry name" value="FIST_C"/>
</dbReference>
<keyword evidence="2" id="KW-1003">Cell membrane</keyword>
<organism evidence="8">
    <name type="scientific">freshwater metagenome</name>
    <dbReference type="NCBI Taxonomy" id="449393"/>
    <lineage>
        <taxon>unclassified sequences</taxon>
        <taxon>metagenomes</taxon>
        <taxon>ecological metagenomes</taxon>
    </lineage>
</organism>
<dbReference type="Pfam" id="PF08495">
    <property type="entry name" value="FIST"/>
    <property type="match status" value="1"/>
</dbReference>
<gene>
    <name evidence="8" type="ORF">UFOPK2925_00103</name>
    <name evidence="9" type="ORF">UFOPK3974_00011</name>
</gene>
<dbReference type="PIRSF" id="PIRSF018953">
    <property type="entry name" value="UCP018953"/>
    <property type="match status" value="1"/>
</dbReference>
<evidence type="ECO:0000259" key="7">
    <source>
        <dbReference type="SMART" id="SM01204"/>
    </source>
</evidence>
<comment type="subcellular location">
    <subcellularLocation>
        <location evidence="1">Cell membrane</location>
        <topology evidence="1">Multi-pass membrane protein</topology>
    </subcellularLocation>
</comment>
<dbReference type="AlphaFoldDB" id="A0A6J6V740"/>
<dbReference type="PANTHER" id="PTHR14939">
    <property type="entry name" value="F-BOX ONLY PROTEIN 22"/>
    <property type="match status" value="1"/>
</dbReference>
<evidence type="ECO:0000259" key="6">
    <source>
        <dbReference type="SMART" id="SM00897"/>
    </source>
</evidence>
<dbReference type="GO" id="GO:0005886">
    <property type="term" value="C:plasma membrane"/>
    <property type="evidence" value="ECO:0007669"/>
    <property type="project" value="UniProtKB-SubCell"/>
</dbReference>
<keyword evidence="5" id="KW-0472">Membrane</keyword>
<evidence type="ECO:0000256" key="1">
    <source>
        <dbReference type="ARBA" id="ARBA00004651"/>
    </source>
</evidence>
<evidence type="ECO:0000313" key="9">
    <source>
        <dbReference type="EMBL" id="CAB4974675.1"/>
    </source>
</evidence>
<proteinExistence type="predicted"/>
<dbReference type="PANTHER" id="PTHR14939:SF5">
    <property type="entry name" value="F-BOX ONLY PROTEIN 22"/>
    <property type="match status" value="1"/>
</dbReference>
<dbReference type="InterPro" id="IPR016741">
    <property type="entry name" value="UCP018953"/>
</dbReference>
<dbReference type="SMART" id="SM00897">
    <property type="entry name" value="FIST"/>
    <property type="match status" value="1"/>
</dbReference>
<evidence type="ECO:0000313" key="8">
    <source>
        <dbReference type="EMBL" id="CAB4767980.1"/>
    </source>
</evidence>
<keyword evidence="4" id="KW-1133">Transmembrane helix</keyword>
<name>A0A6J6V740_9ZZZZ</name>
<sequence length="384" mass="39766">MNQKRVFASSCSSHPLATQAVGEAVGALLETLNGERPDLVVWFVTSHHVGAIEDIHSALQSLLNPRAVIAATSVSAIGGETEIENSPGLSIFAAVLPDNQLHAMRLDAVETLDGLEVTGWSDETDDAHTLLLLADPFTFPVDLALRSAEARYPALLIAGGNASSGSRPGSNRLVLNNDILSSGAVAIAVSGGERIRTVVSQGCRPLGVPFTVTASNGQFVESLGGKTALERLRGVAAEADESDRELLRDGVHLGVAIEESNDVLGRGDFLIRTVIGGDRASGAIAIGAHVEVGTTAQFQVRDAASALEDLGVLLEGEQAGGVLMFTCNGRGSRFFSKPNQDAEAVQTALGPLALAGMACAGEIGPIAGQNHLHGFTASLALFPR</sequence>
<dbReference type="InterPro" id="IPR013702">
    <property type="entry name" value="FIST_domain_N"/>
</dbReference>
<evidence type="ECO:0000256" key="3">
    <source>
        <dbReference type="ARBA" id="ARBA00022692"/>
    </source>
</evidence>
<dbReference type="EMBL" id="CAFBOR010000001">
    <property type="protein sequence ID" value="CAB4974675.1"/>
    <property type="molecule type" value="Genomic_DNA"/>
</dbReference>
<feature type="domain" description="FIST C-domain" evidence="7">
    <location>
        <begin position="228"/>
        <end position="366"/>
    </location>
</feature>
<evidence type="ECO:0000256" key="4">
    <source>
        <dbReference type="ARBA" id="ARBA00022989"/>
    </source>
</evidence>
<accession>A0A6J6V740</accession>
<dbReference type="SMART" id="SM01204">
    <property type="entry name" value="FIST_C"/>
    <property type="match status" value="1"/>
</dbReference>
<dbReference type="Pfam" id="PF10442">
    <property type="entry name" value="FIST_C"/>
    <property type="match status" value="1"/>
</dbReference>
<protein>
    <submittedName>
        <fullName evidence="8">Unannotated protein</fullName>
    </submittedName>
</protein>
<keyword evidence="3" id="KW-0812">Transmembrane</keyword>
<evidence type="ECO:0000256" key="5">
    <source>
        <dbReference type="ARBA" id="ARBA00023136"/>
    </source>
</evidence>